<keyword evidence="13" id="KW-0966">Cell projection</keyword>
<dbReference type="GO" id="GO:0009279">
    <property type="term" value="C:cell outer membrane"/>
    <property type="evidence" value="ECO:0007669"/>
    <property type="project" value="UniProtKB-SubCell"/>
</dbReference>
<evidence type="ECO:0000256" key="1">
    <source>
        <dbReference type="ARBA" id="ARBA00002591"/>
    </source>
</evidence>
<feature type="signal peptide" evidence="12">
    <location>
        <begin position="1"/>
        <end position="24"/>
    </location>
</feature>
<dbReference type="PROSITE" id="PS51257">
    <property type="entry name" value="PROKAR_LIPOPROTEIN"/>
    <property type="match status" value="1"/>
</dbReference>
<gene>
    <name evidence="11" type="primary">flgH</name>
    <name evidence="13" type="ORF">SAMN05660831_02618</name>
</gene>
<evidence type="ECO:0000256" key="7">
    <source>
        <dbReference type="ARBA" id="ARBA00023139"/>
    </source>
</evidence>
<accession>A0A1I1WBT8</accession>
<feature type="chain" id="PRO_5011767211" description="Flagellar L-ring protein" evidence="12">
    <location>
        <begin position="25"/>
        <end position="235"/>
    </location>
</feature>
<dbReference type="PANTHER" id="PTHR34933:SF1">
    <property type="entry name" value="FLAGELLAR L-RING PROTEIN"/>
    <property type="match status" value="1"/>
</dbReference>
<evidence type="ECO:0000256" key="2">
    <source>
        <dbReference type="ARBA" id="ARBA00004635"/>
    </source>
</evidence>
<sequence length="235" mass="24665">MTRRILIVLGLVAATGCTTSPDMAKRDPAYSPVRPVAAEPQQDANPGGLYAQGNNMGLYGDQRAAGVGDILTVQLDETTSASKSNNAATNRTNSMEMENPNILGAAPQFNAPGVLPLDSNEDNNLSLGIGSNSEFEGGGDSSQSNSLQGDITVTVVEVLANGNLVVRGEKVLSLTGGDEHIRFSGIVRPRDITAENTVPSSRVADPQITYEGTGMLADASEKGWLTRFLGSVWPF</sequence>
<comment type="subunit">
    <text evidence="4 11">The basal body constitutes a major portion of the flagellar organelle and consists of four rings (L,P,S, and M) mounted on a central rod.</text>
</comment>
<keyword evidence="13" id="KW-0282">Flagellum</keyword>
<comment type="subcellular location">
    <subcellularLocation>
        <location evidence="11">Cell outer membrane</location>
        <topology evidence="11">Lipid-anchor</topology>
    </subcellularLocation>
    <subcellularLocation>
        <location evidence="11">Bacterial flagellum basal body</location>
    </subcellularLocation>
    <subcellularLocation>
        <location evidence="2">Membrane</location>
        <topology evidence="2">Lipid-anchor</topology>
    </subcellularLocation>
</comment>
<proteinExistence type="inferred from homology"/>
<evidence type="ECO:0000256" key="6">
    <source>
        <dbReference type="ARBA" id="ARBA00023136"/>
    </source>
</evidence>
<evidence type="ECO:0000256" key="5">
    <source>
        <dbReference type="ARBA" id="ARBA00022729"/>
    </source>
</evidence>
<dbReference type="EMBL" id="FOMJ01000013">
    <property type="protein sequence ID" value="SFD92627.1"/>
    <property type="molecule type" value="Genomic_DNA"/>
</dbReference>
<organism evidence="13 14">
    <name type="scientific">Thiohalospira halophila DSM 15071</name>
    <dbReference type="NCBI Taxonomy" id="1123397"/>
    <lineage>
        <taxon>Bacteria</taxon>
        <taxon>Pseudomonadati</taxon>
        <taxon>Pseudomonadota</taxon>
        <taxon>Gammaproteobacteria</taxon>
        <taxon>Thiohalospirales</taxon>
        <taxon>Thiohalospiraceae</taxon>
        <taxon>Thiohalospira</taxon>
    </lineage>
</organism>
<dbReference type="PRINTS" id="PR01008">
    <property type="entry name" value="FLGLRINGFLGH"/>
</dbReference>
<dbReference type="STRING" id="1123397.SAMN05660831_02618"/>
<dbReference type="GO" id="GO:0003774">
    <property type="term" value="F:cytoskeletal motor activity"/>
    <property type="evidence" value="ECO:0007669"/>
    <property type="project" value="InterPro"/>
</dbReference>
<comment type="similarity">
    <text evidence="3 11">Belongs to the FlgH family.</text>
</comment>
<dbReference type="OrthoDB" id="9789463at2"/>
<dbReference type="GO" id="GO:0071973">
    <property type="term" value="P:bacterial-type flagellum-dependent cell motility"/>
    <property type="evidence" value="ECO:0007669"/>
    <property type="project" value="InterPro"/>
</dbReference>
<comment type="function">
    <text evidence="1 11">Assembles around the rod to form the L-ring and probably protects the motor/basal body from shearing forces during rotation.</text>
</comment>
<keyword evidence="14" id="KW-1185">Reference proteome</keyword>
<evidence type="ECO:0000256" key="10">
    <source>
        <dbReference type="ARBA" id="ARBA00023288"/>
    </source>
</evidence>
<keyword evidence="10 11" id="KW-0449">Lipoprotein</keyword>
<name>A0A1I1WBT8_9GAMM</name>
<keyword evidence="7" id="KW-0564">Palmitate</keyword>
<keyword evidence="9 11" id="KW-0998">Cell outer membrane</keyword>
<evidence type="ECO:0000256" key="11">
    <source>
        <dbReference type="HAMAP-Rule" id="MF_00415"/>
    </source>
</evidence>
<dbReference type="AlphaFoldDB" id="A0A1I1WBT8"/>
<reference evidence="13 14" key="1">
    <citation type="submission" date="2016-10" db="EMBL/GenBank/DDBJ databases">
        <authorList>
            <person name="de Groot N.N."/>
        </authorList>
    </citation>
    <scope>NUCLEOTIDE SEQUENCE [LARGE SCALE GENOMIC DNA]</scope>
    <source>
        <strain evidence="13 14">HL3</strain>
    </source>
</reference>
<dbReference type="Pfam" id="PF02107">
    <property type="entry name" value="FlgH"/>
    <property type="match status" value="1"/>
</dbReference>
<keyword evidence="6 11" id="KW-0472">Membrane</keyword>
<keyword evidence="8 11" id="KW-0975">Bacterial flagellum</keyword>
<evidence type="ECO:0000256" key="3">
    <source>
        <dbReference type="ARBA" id="ARBA00006929"/>
    </source>
</evidence>
<evidence type="ECO:0000256" key="12">
    <source>
        <dbReference type="SAM" id="SignalP"/>
    </source>
</evidence>
<keyword evidence="13" id="KW-0969">Cilium</keyword>
<dbReference type="GO" id="GO:0009427">
    <property type="term" value="C:bacterial-type flagellum basal body, distal rod, L ring"/>
    <property type="evidence" value="ECO:0007669"/>
    <property type="project" value="InterPro"/>
</dbReference>
<protein>
    <recommendedName>
        <fullName evidence="11">Flagellar L-ring protein</fullName>
    </recommendedName>
    <alternativeName>
        <fullName evidence="11">Basal body L-ring protein</fullName>
    </alternativeName>
</protein>
<evidence type="ECO:0000313" key="14">
    <source>
        <dbReference type="Proteomes" id="UP000198611"/>
    </source>
</evidence>
<evidence type="ECO:0000313" key="13">
    <source>
        <dbReference type="EMBL" id="SFD92627.1"/>
    </source>
</evidence>
<evidence type="ECO:0000256" key="8">
    <source>
        <dbReference type="ARBA" id="ARBA00023143"/>
    </source>
</evidence>
<evidence type="ECO:0000256" key="4">
    <source>
        <dbReference type="ARBA" id="ARBA00011439"/>
    </source>
</evidence>
<dbReference type="PANTHER" id="PTHR34933">
    <property type="entry name" value="FLAGELLAR L-RING PROTEIN"/>
    <property type="match status" value="1"/>
</dbReference>
<keyword evidence="5 11" id="KW-0732">Signal</keyword>
<evidence type="ECO:0000256" key="9">
    <source>
        <dbReference type="ARBA" id="ARBA00023237"/>
    </source>
</evidence>
<dbReference type="Proteomes" id="UP000198611">
    <property type="component" value="Unassembled WGS sequence"/>
</dbReference>
<dbReference type="InterPro" id="IPR000527">
    <property type="entry name" value="Flag_Lring"/>
</dbReference>
<dbReference type="HAMAP" id="MF_00415">
    <property type="entry name" value="FlgH"/>
    <property type="match status" value="1"/>
</dbReference>
<dbReference type="RefSeq" id="WP_093429223.1">
    <property type="nucleotide sequence ID" value="NZ_FOMJ01000013.1"/>
</dbReference>